<evidence type="ECO:0000313" key="2">
    <source>
        <dbReference type="EMBL" id="KOX69934.1"/>
    </source>
</evidence>
<reference evidence="2 3" key="1">
    <citation type="submission" date="2015-07" db="EMBL/GenBank/DDBJ databases">
        <title>The genome of Melipona quadrifasciata.</title>
        <authorList>
            <person name="Pan H."/>
            <person name="Kapheim K."/>
        </authorList>
    </citation>
    <scope>NUCLEOTIDE SEQUENCE [LARGE SCALE GENOMIC DNA]</scope>
    <source>
        <strain evidence="2">0111107301</strain>
        <tissue evidence="2">Whole body</tissue>
    </source>
</reference>
<dbReference type="AlphaFoldDB" id="A0A0N0BD53"/>
<dbReference type="EMBL" id="KQ435878">
    <property type="protein sequence ID" value="KOX69934.1"/>
    <property type="molecule type" value="Genomic_DNA"/>
</dbReference>
<dbReference type="Proteomes" id="UP000053105">
    <property type="component" value="Unassembled WGS sequence"/>
</dbReference>
<evidence type="ECO:0000256" key="1">
    <source>
        <dbReference type="SAM" id="MobiDB-lite"/>
    </source>
</evidence>
<accession>A0A0N0BD53</accession>
<feature type="region of interest" description="Disordered" evidence="1">
    <location>
        <begin position="1"/>
        <end position="35"/>
    </location>
</feature>
<sequence length="286" mass="32956">METGHNSSELSRVKSPISNATLRGARDNNSPALKNNDNNHFATSLCLKINAFQSKVLAEVERLCDQSDASEISKYVALVNPLILPYLVNHDNEEHNGEWYRLHNRNRYTRRSILPCSQCTRNHSKGARVVEYYIDAGDFDIPQSIRLCVRFGASGEPALDDPNVVHEITMGRAFYPNSDTTESNRPTGSMELHKVRPKSKEDMKKILDKHEIHIKLFIGCNEFCYYTRVEFFLSEAPSFKYSNILRKKIKIKPILRQKLPQRERSPSPERVEIENEQGFVEEKINF</sequence>
<proteinExistence type="predicted"/>
<protein>
    <submittedName>
        <fullName evidence="2">Uncharacterized protein</fullName>
    </submittedName>
</protein>
<name>A0A0N0BD53_9HYME</name>
<gene>
    <name evidence="2" type="ORF">WN51_04448</name>
</gene>
<organism evidence="2 3">
    <name type="scientific">Melipona quadrifasciata</name>
    <dbReference type="NCBI Taxonomy" id="166423"/>
    <lineage>
        <taxon>Eukaryota</taxon>
        <taxon>Metazoa</taxon>
        <taxon>Ecdysozoa</taxon>
        <taxon>Arthropoda</taxon>
        <taxon>Hexapoda</taxon>
        <taxon>Insecta</taxon>
        <taxon>Pterygota</taxon>
        <taxon>Neoptera</taxon>
        <taxon>Endopterygota</taxon>
        <taxon>Hymenoptera</taxon>
        <taxon>Apocrita</taxon>
        <taxon>Aculeata</taxon>
        <taxon>Apoidea</taxon>
        <taxon>Anthophila</taxon>
        <taxon>Apidae</taxon>
        <taxon>Melipona</taxon>
    </lineage>
</organism>
<feature type="compositionally biased region" description="Polar residues" evidence="1">
    <location>
        <begin position="177"/>
        <end position="187"/>
    </location>
</feature>
<evidence type="ECO:0000313" key="3">
    <source>
        <dbReference type="Proteomes" id="UP000053105"/>
    </source>
</evidence>
<feature type="region of interest" description="Disordered" evidence="1">
    <location>
        <begin position="175"/>
        <end position="196"/>
    </location>
</feature>
<keyword evidence="3" id="KW-1185">Reference proteome</keyword>